<evidence type="ECO:0000259" key="1">
    <source>
        <dbReference type="SMART" id="SM01321"/>
    </source>
</evidence>
<comment type="caution">
    <text evidence="2">The sequence shown here is derived from an EMBL/GenBank/DDBJ whole genome shotgun (WGS) entry which is preliminary data.</text>
</comment>
<gene>
    <name evidence="2" type="ORF">RGC78_14465</name>
</gene>
<evidence type="ECO:0000313" key="2">
    <source>
        <dbReference type="EMBL" id="MDR5588670.1"/>
    </source>
</evidence>
<dbReference type="SUPFAM" id="SSF143422">
    <property type="entry name" value="Transposase IS200-like"/>
    <property type="match status" value="1"/>
</dbReference>
<dbReference type="PANTHER" id="PTHR34322:SF2">
    <property type="entry name" value="TRANSPOSASE IS200-LIKE DOMAIN-CONTAINING PROTEIN"/>
    <property type="match status" value="1"/>
</dbReference>
<dbReference type="Gene3D" id="3.30.70.1290">
    <property type="entry name" value="Transposase IS200-like"/>
    <property type="match status" value="1"/>
</dbReference>
<dbReference type="InterPro" id="IPR002686">
    <property type="entry name" value="Transposase_17"/>
</dbReference>
<organism evidence="2 3">
    <name type="scientific">Clostridium aquiflavi</name>
    <dbReference type="NCBI Taxonomy" id="3073603"/>
    <lineage>
        <taxon>Bacteria</taxon>
        <taxon>Bacillati</taxon>
        <taxon>Bacillota</taxon>
        <taxon>Clostridia</taxon>
        <taxon>Eubacteriales</taxon>
        <taxon>Clostridiaceae</taxon>
        <taxon>Clostridium</taxon>
    </lineage>
</organism>
<reference evidence="2 3" key="1">
    <citation type="submission" date="2023-09" db="EMBL/GenBank/DDBJ databases">
        <authorList>
            <person name="Zhai L."/>
        </authorList>
    </citation>
    <scope>NUCLEOTIDE SEQUENCE [LARGE SCALE GENOMIC DNA]</scope>
    <source>
        <strain evidence="2 3">5 N-1</strain>
    </source>
</reference>
<keyword evidence="3" id="KW-1185">Reference proteome</keyword>
<sequence length="179" mass="21915">MSRKNREWYQNSIMHVTSRGNRRNYIFAEDRDYRVYINLIKECIEYFEGEFEVLGYTLMTNHIHLHIQTKEIHIGFFMKRLNNAYAKYFNKKYNYVGHLFQERYWSQVISNDIQMLETSKYIHLNPVRANMVKKPEEYKWSSYCVYIGKKKEKVVNCNMVLSFFKTENCRELYKNYVEG</sequence>
<accession>A0ABU1EJV2</accession>
<dbReference type="InterPro" id="IPR036515">
    <property type="entry name" value="Transposase_17_sf"/>
</dbReference>
<dbReference type="Pfam" id="PF01797">
    <property type="entry name" value="Y1_Tnp"/>
    <property type="match status" value="1"/>
</dbReference>
<dbReference type="PANTHER" id="PTHR34322">
    <property type="entry name" value="TRANSPOSASE, Y1_TNP DOMAIN-CONTAINING"/>
    <property type="match status" value="1"/>
</dbReference>
<feature type="domain" description="Transposase IS200-like" evidence="1">
    <location>
        <begin position="9"/>
        <end position="125"/>
    </location>
</feature>
<proteinExistence type="predicted"/>
<dbReference type="EMBL" id="JAVJAN010000049">
    <property type="protein sequence ID" value="MDR5588670.1"/>
    <property type="molecule type" value="Genomic_DNA"/>
</dbReference>
<dbReference type="SMART" id="SM01321">
    <property type="entry name" value="Y1_Tnp"/>
    <property type="match status" value="1"/>
</dbReference>
<dbReference type="Proteomes" id="UP001256646">
    <property type="component" value="Unassembled WGS sequence"/>
</dbReference>
<protein>
    <submittedName>
        <fullName evidence="2">Transposase</fullName>
    </submittedName>
</protein>
<name>A0ABU1EJV2_9CLOT</name>
<evidence type="ECO:0000313" key="3">
    <source>
        <dbReference type="Proteomes" id="UP001256646"/>
    </source>
</evidence>
<dbReference type="RefSeq" id="WP_252211688.1">
    <property type="nucleotide sequence ID" value="NZ_JAVJAN010000049.1"/>
</dbReference>